<dbReference type="SUPFAM" id="SSF53335">
    <property type="entry name" value="S-adenosyl-L-methionine-dependent methyltransferases"/>
    <property type="match status" value="1"/>
</dbReference>
<keyword evidence="2" id="KW-0808">Transferase</keyword>
<dbReference type="GO" id="GO:0010420">
    <property type="term" value="F:polyprenyldihydroxybenzoate methyltransferase activity"/>
    <property type="evidence" value="ECO:0007669"/>
    <property type="project" value="TreeGrafter"/>
</dbReference>
<dbReference type="Proteomes" id="UP000281474">
    <property type="component" value="Unassembled WGS sequence"/>
</dbReference>
<reference evidence="2 3" key="1">
    <citation type="submission" date="2018-09" db="EMBL/GenBank/DDBJ databases">
        <title>Phylogeny of the Shewanellaceae, and recommendation for two new genera, Pseudoshewanella and Parashewanella.</title>
        <authorList>
            <person name="Wang G."/>
        </authorList>
    </citation>
    <scope>NUCLEOTIDE SEQUENCE [LARGE SCALE GENOMIC DNA]</scope>
    <source>
        <strain evidence="2 3">C51</strain>
    </source>
</reference>
<evidence type="ECO:0000313" key="3">
    <source>
        <dbReference type="Proteomes" id="UP000281474"/>
    </source>
</evidence>
<dbReference type="CDD" id="cd02440">
    <property type="entry name" value="AdoMet_MTases"/>
    <property type="match status" value="1"/>
</dbReference>
<gene>
    <name evidence="2" type="ORF">D5018_15240</name>
</gene>
<dbReference type="PANTHER" id="PTHR43464:SF23">
    <property type="entry name" value="JUVENILE HORMONE ACID O-METHYLTRANSFERASE"/>
    <property type="match status" value="1"/>
</dbReference>
<accession>A0A3L8PTW1</accession>
<dbReference type="Pfam" id="PF13649">
    <property type="entry name" value="Methyltransf_25"/>
    <property type="match status" value="1"/>
</dbReference>
<organism evidence="2 3">
    <name type="scientific">Parashewanella curva</name>
    <dbReference type="NCBI Taxonomy" id="2338552"/>
    <lineage>
        <taxon>Bacteria</taxon>
        <taxon>Pseudomonadati</taxon>
        <taxon>Pseudomonadota</taxon>
        <taxon>Gammaproteobacteria</taxon>
        <taxon>Alteromonadales</taxon>
        <taxon>Shewanellaceae</taxon>
        <taxon>Parashewanella</taxon>
    </lineage>
</organism>
<sequence length="213" mass="24001">MDKYQTSVATFDKLAQQYQDRYMEFEHYFDTYDAICDLVTTSNAKILDIGCGPANISSYLLKKRPDFQVHGTDLSPAMVELAKTNVKGGCFEVLDSREICKIDQKFDAVICGFNAPYLDEEDVAQLITDISSLSKPNGVLYFGTMEGSAFDNGYQTSLTGDQVYIHYHSYPFCLAQLQANGLELIEVKRKMMPLQANQLQAIAMFLYARKSNL</sequence>
<dbReference type="OrthoDB" id="334416at2"/>
<keyword evidence="3" id="KW-1185">Reference proteome</keyword>
<dbReference type="InterPro" id="IPR041698">
    <property type="entry name" value="Methyltransf_25"/>
</dbReference>
<evidence type="ECO:0000313" key="2">
    <source>
        <dbReference type="EMBL" id="RLV58855.1"/>
    </source>
</evidence>
<proteinExistence type="predicted"/>
<name>A0A3L8PTW1_9GAMM</name>
<feature type="domain" description="Methyltransferase" evidence="1">
    <location>
        <begin position="46"/>
        <end position="138"/>
    </location>
</feature>
<keyword evidence="2" id="KW-0489">Methyltransferase</keyword>
<dbReference type="AlphaFoldDB" id="A0A3L8PTW1"/>
<protein>
    <submittedName>
        <fullName evidence="2">Class I SAM-dependent methyltransferase</fullName>
    </submittedName>
</protein>
<dbReference type="EMBL" id="QZEI01000053">
    <property type="protein sequence ID" value="RLV58855.1"/>
    <property type="molecule type" value="Genomic_DNA"/>
</dbReference>
<dbReference type="GO" id="GO:0032259">
    <property type="term" value="P:methylation"/>
    <property type="evidence" value="ECO:0007669"/>
    <property type="project" value="UniProtKB-KW"/>
</dbReference>
<dbReference type="Gene3D" id="3.40.50.150">
    <property type="entry name" value="Vaccinia Virus protein VP39"/>
    <property type="match status" value="1"/>
</dbReference>
<evidence type="ECO:0000259" key="1">
    <source>
        <dbReference type="Pfam" id="PF13649"/>
    </source>
</evidence>
<dbReference type="InterPro" id="IPR029063">
    <property type="entry name" value="SAM-dependent_MTases_sf"/>
</dbReference>
<dbReference type="PANTHER" id="PTHR43464">
    <property type="entry name" value="METHYLTRANSFERASE"/>
    <property type="match status" value="1"/>
</dbReference>
<dbReference type="RefSeq" id="WP_121839857.1">
    <property type="nucleotide sequence ID" value="NZ_ML014802.1"/>
</dbReference>
<comment type="caution">
    <text evidence="2">The sequence shown here is derived from an EMBL/GenBank/DDBJ whole genome shotgun (WGS) entry which is preliminary data.</text>
</comment>